<keyword evidence="2" id="KW-0238">DNA-binding</keyword>
<evidence type="ECO:0000313" key="6">
    <source>
        <dbReference type="EMBL" id="MCZ8533728.1"/>
    </source>
</evidence>
<dbReference type="InterPro" id="IPR018060">
    <property type="entry name" value="HTH_AraC"/>
</dbReference>
<keyword evidence="3" id="KW-0804">Transcription</keyword>
<dbReference type="EMBL" id="JAMKBI010000006">
    <property type="protein sequence ID" value="MCZ8533728.1"/>
    <property type="molecule type" value="Genomic_DNA"/>
</dbReference>
<reference evidence="6" key="1">
    <citation type="submission" date="2022-05" db="EMBL/GenBank/DDBJ databases">
        <authorList>
            <person name="Colautti A."/>
            <person name="Iacumin L."/>
        </authorList>
    </citation>
    <scope>NUCLEOTIDE SEQUENCE</scope>
    <source>
        <strain evidence="6">DSM 30747</strain>
    </source>
</reference>
<dbReference type="Gene3D" id="1.10.10.60">
    <property type="entry name" value="Homeodomain-like"/>
    <property type="match status" value="2"/>
</dbReference>
<dbReference type="InterPro" id="IPR020449">
    <property type="entry name" value="Tscrpt_reg_AraC-type_HTH"/>
</dbReference>
<feature type="domain" description="HTH araC/xylS-type" evidence="5">
    <location>
        <begin position="6"/>
        <end position="103"/>
    </location>
</feature>
<dbReference type="Proteomes" id="UP001152172">
    <property type="component" value="Unassembled WGS sequence"/>
</dbReference>
<protein>
    <submittedName>
        <fullName evidence="6">AraC family transcriptional regulator</fullName>
    </submittedName>
</protein>
<dbReference type="SMART" id="SM00342">
    <property type="entry name" value="HTH_ARAC"/>
    <property type="match status" value="1"/>
</dbReference>
<evidence type="ECO:0000313" key="7">
    <source>
        <dbReference type="Proteomes" id="UP001152172"/>
    </source>
</evidence>
<dbReference type="Pfam" id="PF12833">
    <property type="entry name" value="HTH_18"/>
    <property type="match status" value="1"/>
</dbReference>
<evidence type="ECO:0000256" key="2">
    <source>
        <dbReference type="ARBA" id="ARBA00023125"/>
    </source>
</evidence>
<dbReference type="InterPro" id="IPR018062">
    <property type="entry name" value="HTH_AraC-typ_CS"/>
</dbReference>
<evidence type="ECO:0000259" key="5">
    <source>
        <dbReference type="PROSITE" id="PS01124"/>
    </source>
</evidence>
<dbReference type="RefSeq" id="WP_269922021.1">
    <property type="nucleotide sequence ID" value="NZ_JAMKBI010000006.1"/>
</dbReference>
<dbReference type="PANTHER" id="PTHR47504">
    <property type="entry name" value="RIGHT ORIGIN-BINDING PROTEIN"/>
    <property type="match status" value="1"/>
</dbReference>
<organism evidence="6 7">
    <name type="scientific">Psychrobacillus psychrodurans</name>
    <dbReference type="NCBI Taxonomy" id="126157"/>
    <lineage>
        <taxon>Bacteria</taxon>
        <taxon>Bacillati</taxon>
        <taxon>Bacillota</taxon>
        <taxon>Bacilli</taxon>
        <taxon>Bacillales</taxon>
        <taxon>Bacillaceae</taxon>
        <taxon>Psychrobacillus</taxon>
    </lineage>
</organism>
<evidence type="ECO:0000256" key="1">
    <source>
        <dbReference type="ARBA" id="ARBA00023015"/>
    </source>
</evidence>
<dbReference type="PROSITE" id="PS00041">
    <property type="entry name" value="HTH_ARAC_FAMILY_1"/>
    <property type="match status" value="1"/>
</dbReference>
<dbReference type="SUPFAM" id="SSF46689">
    <property type="entry name" value="Homeodomain-like"/>
    <property type="match status" value="2"/>
</dbReference>
<dbReference type="InterPro" id="IPR009057">
    <property type="entry name" value="Homeodomain-like_sf"/>
</dbReference>
<evidence type="ECO:0000256" key="4">
    <source>
        <dbReference type="SAM" id="Coils"/>
    </source>
</evidence>
<sequence>MNDYIQSMIEWIEEHLTGTFSLDALSKYIGYSPYYCSFKFHQATGISMRRYVLLRKLYLSTENLAKGGKVIDIAIEYGYSSQEAYSRAFKSVFGVSPGELQINQRPVQSYAKLTLMQKGEGKNMNFKEEVKQLQNKKAELFDTDVLNIFNGQRMYDEFHSNKVMGNSDYVPFNEAMCVHPTSKRIFDDQFIQLRAEGHQSSVESYKKMVIEPLKPLFQNYYNYIVVWFGEDVFCQMNLLTVLAYLEQSNYKGKVFLNSFRDDEFKVNQTELLLGNYLDVYEEVFLHQQKPSFELLPVMYQAIELHLSMLAEDNSVKKYIKNKDHLSEFELVKQLISVFPTLGYGDLQYIEIIKQVRKI</sequence>
<keyword evidence="7" id="KW-1185">Reference proteome</keyword>
<comment type="caution">
    <text evidence="6">The sequence shown here is derived from an EMBL/GenBank/DDBJ whole genome shotgun (WGS) entry which is preliminary data.</text>
</comment>
<keyword evidence="1" id="KW-0805">Transcription regulation</keyword>
<dbReference type="GO" id="GO:0043565">
    <property type="term" value="F:sequence-specific DNA binding"/>
    <property type="evidence" value="ECO:0007669"/>
    <property type="project" value="InterPro"/>
</dbReference>
<gene>
    <name evidence="6" type="ORF">M9R61_10420</name>
</gene>
<name>A0A9X3L9K3_9BACI</name>
<accession>A0A9X3L9K3</accession>
<feature type="coiled-coil region" evidence="4">
    <location>
        <begin position="116"/>
        <end position="143"/>
    </location>
</feature>
<evidence type="ECO:0000256" key="3">
    <source>
        <dbReference type="ARBA" id="ARBA00023163"/>
    </source>
</evidence>
<dbReference type="AlphaFoldDB" id="A0A9X3L9K3"/>
<keyword evidence="4" id="KW-0175">Coiled coil</keyword>
<dbReference type="PANTHER" id="PTHR47504:SF6">
    <property type="entry name" value="ARAC-FAMILY TRANSCRIPTIONAL REGULATOR"/>
    <property type="match status" value="1"/>
</dbReference>
<dbReference type="PROSITE" id="PS01124">
    <property type="entry name" value="HTH_ARAC_FAMILY_2"/>
    <property type="match status" value="1"/>
</dbReference>
<dbReference type="InterPro" id="IPR050959">
    <property type="entry name" value="MarA-like"/>
</dbReference>
<dbReference type="GO" id="GO:0003700">
    <property type="term" value="F:DNA-binding transcription factor activity"/>
    <property type="evidence" value="ECO:0007669"/>
    <property type="project" value="InterPro"/>
</dbReference>
<proteinExistence type="predicted"/>
<dbReference type="PRINTS" id="PR00032">
    <property type="entry name" value="HTHARAC"/>
</dbReference>